<dbReference type="AlphaFoldDB" id="A0A9N9F381"/>
<proteinExistence type="predicted"/>
<comment type="caution">
    <text evidence="1">The sequence shown here is derived from an EMBL/GenBank/DDBJ whole genome shotgun (WGS) entry which is preliminary data.</text>
</comment>
<dbReference type="OrthoDB" id="2013972at2759"/>
<reference evidence="1" key="1">
    <citation type="submission" date="2021-06" db="EMBL/GenBank/DDBJ databases">
        <authorList>
            <person name="Kallberg Y."/>
            <person name="Tangrot J."/>
            <person name="Rosling A."/>
        </authorList>
    </citation>
    <scope>NUCLEOTIDE SEQUENCE</scope>
    <source>
        <strain evidence="1">CL551</strain>
    </source>
</reference>
<evidence type="ECO:0000313" key="1">
    <source>
        <dbReference type="EMBL" id="CAG8506797.1"/>
    </source>
</evidence>
<dbReference type="Proteomes" id="UP000789342">
    <property type="component" value="Unassembled WGS sequence"/>
</dbReference>
<keyword evidence="2" id="KW-1185">Reference proteome</keyword>
<name>A0A9N9F381_9GLOM</name>
<sequence length="113" mass="13213">MSILVVCEMQTSRNFDNNLIYKFRSLLEENGKLEDINEEKNVNSYCTEDGKLGKACIENARTAFYNLKTLFLPLLGVTQERFEEMLETLPKELEDNKSYFDIARVYGRKKENV</sequence>
<evidence type="ECO:0000313" key="2">
    <source>
        <dbReference type="Proteomes" id="UP000789342"/>
    </source>
</evidence>
<protein>
    <submittedName>
        <fullName evidence="1">3705_t:CDS:1</fullName>
    </submittedName>
</protein>
<gene>
    <name evidence="1" type="ORF">AMORRO_LOCUS3529</name>
</gene>
<dbReference type="EMBL" id="CAJVPV010001737">
    <property type="protein sequence ID" value="CAG8506797.1"/>
    <property type="molecule type" value="Genomic_DNA"/>
</dbReference>
<accession>A0A9N9F381</accession>
<organism evidence="1 2">
    <name type="scientific">Acaulospora morrowiae</name>
    <dbReference type="NCBI Taxonomy" id="94023"/>
    <lineage>
        <taxon>Eukaryota</taxon>
        <taxon>Fungi</taxon>
        <taxon>Fungi incertae sedis</taxon>
        <taxon>Mucoromycota</taxon>
        <taxon>Glomeromycotina</taxon>
        <taxon>Glomeromycetes</taxon>
        <taxon>Diversisporales</taxon>
        <taxon>Acaulosporaceae</taxon>
        <taxon>Acaulospora</taxon>
    </lineage>
</organism>